<proteinExistence type="predicted"/>
<evidence type="ECO:0000313" key="1">
    <source>
        <dbReference type="EMBL" id="MPM31659.1"/>
    </source>
</evidence>
<accession>A0A644YTL3</accession>
<comment type="caution">
    <text evidence="1">The sequence shown here is derived from an EMBL/GenBank/DDBJ whole genome shotgun (WGS) entry which is preliminary data.</text>
</comment>
<organism evidence="1">
    <name type="scientific">bioreactor metagenome</name>
    <dbReference type="NCBI Taxonomy" id="1076179"/>
    <lineage>
        <taxon>unclassified sequences</taxon>
        <taxon>metagenomes</taxon>
        <taxon>ecological metagenomes</taxon>
    </lineage>
</organism>
<dbReference type="EMBL" id="VSSQ01006138">
    <property type="protein sequence ID" value="MPM31659.1"/>
    <property type="molecule type" value="Genomic_DNA"/>
</dbReference>
<reference evidence="1" key="1">
    <citation type="submission" date="2019-08" db="EMBL/GenBank/DDBJ databases">
        <authorList>
            <person name="Kucharzyk K."/>
            <person name="Murdoch R.W."/>
            <person name="Higgins S."/>
            <person name="Loffler F."/>
        </authorList>
    </citation>
    <scope>NUCLEOTIDE SEQUENCE</scope>
</reference>
<name>A0A644YTL3_9ZZZZ</name>
<sequence length="335" mass="35095">MPIGVTTPIGIRARWRTAWSMYGSDGLRGLVDVSADVRIAWRTDRLADGSVGVGGHGGVVRFDLCGAVLGQAGEAGPVLARDPLQGGGVGSGLVDEDGLAVVAQLLDGLLDVGECAVVPVLGRGVVVGLRVPPPRQLLDRGDVDVAVVDVRLQLGHVLGQEGAVGADRVAGQGRLARLLDVLADVGQHLLLGLGHRQAPVELGQQAGGGVHLPDEVPHVCQGGGGGLDHHVDPVTEDVELPVRDERGHLDQLVMGQVEARHLAVDPHQFVRHASILIRCVRGAGRRAVGGPDGAHPMARRSRTWVIRSGESRRSPPSIRRVAVVRASDSTRSMVR</sequence>
<gene>
    <name evidence="1" type="ORF">SDC9_78216</name>
</gene>
<dbReference type="AlphaFoldDB" id="A0A644YTL3"/>
<protein>
    <submittedName>
        <fullName evidence="1">Uncharacterized protein</fullName>
    </submittedName>
</protein>